<dbReference type="Proteomes" id="UP001324993">
    <property type="component" value="Chromosome"/>
</dbReference>
<gene>
    <name evidence="1" type="ORF">SH580_21095</name>
</gene>
<reference evidence="1 2" key="1">
    <citation type="submission" date="2023-11" db="EMBL/GenBank/DDBJ databases">
        <title>Coraliomargarita sp. nov., isolated from marine algae.</title>
        <authorList>
            <person name="Lee J.K."/>
            <person name="Baek J.H."/>
            <person name="Kim J.M."/>
            <person name="Choi D.G."/>
            <person name="Jeon C.O."/>
        </authorList>
    </citation>
    <scope>NUCLEOTIDE SEQUENCE [LARGE SCALE GENOMIC DNA]</scope>
    <source>
        <strain evidence="1 2">J2-16</strain>
    </source>
</reference>
<dbReference type="RefSeq" id="WP_319832784.1">
    <property type="nucleotide sequence ID" value="NZ_CP138858.1"/>
</dbReference>
<name>A0ABZ0RMB9_9BACT</name>
<protein>
    <submittedName>
        <fullName evidence="1">Uncharacterized protein</fullName>
    </submittedName>
</protein>
<evidence type="ECO:0000313" key="1">
    <source>
        <dbReference type="EMBL" id="WPJ95915.1"/>
    </source>
</evidence>
<accession>A0ABZ0RMB9</accession>
<keyword evidence="2" id="KW-1185">Reference proteome</keyword>
<dbReference type="EMBL" id="CP138858">
    <property type="protein sequence ID" value="WPJ95915.1"/>
    <property type="molecule type" value="Genomic_DNA"/>
</dbReference>
<proteinExistence type="predicted"/>
<evidence type="ECO:0000313" key="2">
    <source>
        <dbReference type="Proteomes" id="UP001324993"/>
    </source>
</evidence>
<sequence length="54" mass="5716">MQTKDLRLDKIDIYGGTQARVATNDEAISSYAEAMLEGAQFPPSSPTTTAPSIG</sequence>
<organism evidence="1 2">
    <name type="scientific">Coraliomargarita algicola</name>
    <dbReference type="NCBI Taxonomy" id="3092156"/>
    <lineage>
        <taxon>Bacteria</taxon>
        <taxon>Pseudomonadati</taxon>
        <taxon>Verrucomicrobiota</taxon>
        <taxon>Opitutia</taxon>
        <taxon>Puniceicoccales</taxon>
        <taxon>Coraliomargaritaceae</taxon>
        <taxon>Coraliomargarita</taxon>
    </lineage>
</organism>